<dbReference type="Proteomes" id="UP000886786">
    <property type="component" value="Unassembled WGS sequence"/>
</dbReference>
<dbReference type="PANTHER" id="PTHR36432">
    <property type="match status" value="1"/>
</dbReference>
<dbReference type="PANTHER" id="PTHR36432:SF1">
    <property type="entry name" value="STAGE V SPORULATION PROTEIN T"/>
    <property type="match status" value="1"/>
</dbReference>
<dbReference type="NCBIfam" id="TIGR01439">
    <property type="entry name" value="lp_hng_hel_AbrB"/>
    <property type="match status" value="1"/>
</dbReference>
<proteinExistence type="predicted"/>
<dbReference type="Pfam" id="PF15714">
    <property type="entry name" value="SpoVT_C"/>
    <property type="match status" value="1"/>
</dbReference>
<dbReference type="AlphaFoldDB" id="A0A9D1CZB6"/>
<evidence type="ECO:0000313" key="3">
    <source>
        <dbReference type="EMBL" id="HIQ90241.1"/>
    </source>
</evidence>
<dbReference type="Gene3D" id="2.10.260.10">
    <property type="match status" value="1"/>
</dbReference>
<reference evidence="3" key="1">
    <citation type="submission" date="2020-10" db="EMBL/GenBank/DDBJ databases">
        <authorList>
            <person name="Gilroy R."/>
        </authorList>
    </citation>
    <scope>NUCLEOTIDE SEQUENCE</scope>
    <source>
        <strain evidence="3">CHK147-3167</strain>
    </source>
</reference>
<dbReference type="Pfam" id="PF04014">
    <property type="entry name" value="MazE_antitoxin"/>
    <property type="match status" value="1"/>
</dbReference>
<dbReference type="Gene3D" id="3.30.450.40">
    <property type="match status" value="1"/>
</dbReference>
<name>A0A9D1CZB6_9FIRM</name>
<dbReference type="EMBL" id="DVFV01000027">
    <property type="protein sequence ID" value="HIQ90241.1"/>
    <property type="molecule type" value="Genomic_DNA"/>
</dbReference>
<feature type="domain" description="SpoVT-AbrB" evidence="2">
    <location>
        <begin position="5"/>
        <end position="50"/>
    </location>
</feature>
<dbReference type="InterPro" id="IPR037914">
    <property type="entry name" value="SpoVT-AbrB_sf"/>
</dbReference>
<dbReference type="PROSITE" id="PS51740">
    <property type="entry name" value="SPOVT_ABRB"/>
    <property type="match status" value="1"/>
</dbReference>
<protein>
    <submittedName>
        <fullName evidence="3">AbrB/MazE/SpoVT family DNA-binding domain-containing protein</fullName>
    </submittedName>
</protein>
<organism evidence="3 4">
    <name type="scientific">Candidatus Coprosoma intestinipullorum</name>
    <dbReference type="NCBI Taxonomy" id="2840752"/>
    <lineage>
        <taxon>Bacteria</taxon>
        <taxon>Bacillati</taxon>
        <taxon>Bacillota</taxon>
        <taxon>Bacillota incertae sedis</taxon>
        <taxon>Candidatus Coprosoma</taxon>
    </lineage>
</organism>
<evidence type="ECO:0000313" key="4">
    <source>
        <dbReference type="Proteomes" id="UP000886786"/>
    </source>
</evidence>
<evidence type="ECO:0000256" key="1">
    <source>
        <dbReference type="PROSITE-ProRule" id="PRU01076"/>
    </source>
</evidence>
<comment type="caution">
    <text evidence="3">The sequence shown here is derived from an EMBL/GenBank/DDBJ whole genome shotgun (WGS) entry which is preliminary data.</text>
</comment>
<sequence>MNQIGSIRRLDELGRIVIPKEIRNELRLKAGDNFSITINGNDIILRKHSPLESFKDLAHAIAQTLYNKTKNDILIISGETIIENTSKDIKETVISDEIYNLMNSRQTTLFHSKKIYLTENYLTTKDLIISPINVSGDILGALIIIGENLTDEIKNITEILNSVLTKELEN</sequence>
<dbReference type="InterPro" id="IPR029016">
    <property type="entry name" value="GAF-like_dom_sf"/>
</dbReference>
<dbReference type="InterPro" id="IPR007159">
    <property type="entry name" value="SpoVT-AbrB_dom"/>
</dbReference>
<dbReference type="GO" id="GO:0003677">
    <property type="term" value="F:DNA binding"/>
    <property type="evidence" value="ECO:0007669"/>
    <property type="project" value="UniProtKB-UniRule"/>
</dbReference>
<dbReference type="InterPro" id="IPR052731">
    <property type="entry name" value="B_subtilis_Trans_State_Reg"/>
</dbReference>
<dbReference type="SUPFAM" id="SSF89447">
    <property type="entry name" value="AbrB/MazE/MraZ-like"/>
    <property type="match status" value="1"/>
</dbReference>
<accession>A0A9D1CZB6</accession>
<keyword evidence="1 3" id="KW-0238">DNA-binding</keyword>
<reference evidence="3" key="2">
    <citation type="journal article" date="2021" name="PeerJ">
        <title>Extensive microbial diversity within the chicken gut microbiome revealed by metagenomics and culture.</title>
        <authorList>
            <person name="Gilroy R."/>
            <person name="Ravi A."/>
            <person name="Getino M."/>
            <person name="Pursley I."/>
            <person name="Horton D.L."/>
            <person name="Alikhan N.F."/>
            <person name="Baker D."/>
            <person name="Gharbi K."/>
            <person name="Hall N."/>
            <person name="Watson M."/>
            <person name="Adriaenssens E.M."/>
            <person name="Foster-Nyarko E."/>
            <person name="Jarju S."/>
            <person name="Secka A."/>
            <person name="Antonio M."/>
            <person name="Oren A."/>
            <person name="Chaudhuri R.R."/>
            <person name="La Ragione R."/>
            <person name="Hildebrand F."/>
            <person name="Pallen M.J."/>
        </authorList>
    </citation>
    <scope>NUCLEOTIDE SEQUENCE</scope>
    <source>
        <strain evidence="3">CHK147-3167</strain>
    </source>
</reference>
<dbReference type="SMART" id="SM00966">
    <property type="entry name" value="SpoVT_AbrB"/>
    <property type="match status" value="1"/>
</dbReference>
<evidence type="ECO:0000259" key="2">
    <source>
        <dbReference type="PROSITE" id="PS51740"/>
    </source>
</evidence>
<gene>
    <name evidence="3" type="ORF">IAB27_01240</name>
</gene>